<feature type="region of interest" description="Disordered" evidence="1">
    <location>
        <begin position="1"/>
        <end position="20"/>
    </location>
</feature>
<dbReference type="InterPro" id="IPR050965">
    <property type="entry name" value="UPF0336/Enoyl-CoA_hydratase"/>
</dbReference>
<evidence type="ECO:0000313" key="4">
    <source>
        <dbReference type="Proteomes" id="UP000198882"/>
    </source>
</evidence>
<dbReference type="Pfam" id="PF01575">
    <property type="entry name" value="MaoC_dehydratas"/>
    <property type="match status" value="1"/>
</dbReference>
<proteinExistence type="predicted"/>
<dbReference type="GO" id="GO:0006633">
    <property type="term" value="P:fatty acid biosynthetic process"/>
    <property type="evidence" value="ECO:0007669"/>
    <property type="project" value="TreeGrafter"/>
</dbReference>
<dbReference type="Gene3D" id="3.10.129.10">
    <property type="entry name" value="Hotdog Thioesterase"/>
    <property type="match status" value="1"/>
</dbReference>
<dbReference type="SUPFAM" id="SSF54637">
    <property type="entry name" value="Thioesterase/thiol ester dehydrase-isomerase"/>
    <property type="match status" value="1"/>
</dbReference>
<accession>A0A1G9DB38</accession>
<dbReference type="STRING" id="1095776.SAMN04515672_3502"/>
<evidence type="ECO:0000259" key="2">
    <source>
        <dbReference type="Pfam" id="PF01575"/>
    </source>
</evidence>
<keyword evidence="4" id="KW-1185">Reference proteome</keyword>
<dbReference type="InterPro" id="IPR002539">
    <property type="entry name" value="MaoC-like_dom"/>
</dbReference>
<dbReference type="EMBL" id="FNFE01000005">
    <property type="protein sequence ID" value="SDK61099.1"/>
    <property type="molecule type" value="Genomic_DNA"/>
</dbReference>
<name>A0A1G9DB38_9EURY</name>
<dbReference type="Proteomes" id="UP000198882">
    <property type="component" value="Unassembled WGS sequence"/>
</dbReference>
<dbReference type="RefSeq" id="WP_090309956.1">
    <property type="nucleotide sequence ID" value="NZ_FNFE01000005.1"/>
</dbReference>
<evidence type="ECO:0000313" key="3">
    <source>
        <dbReference type="EMBL" id="SDK61099.1"/>
    </source>
</evidence>
<dbReference type="InterPro" id="IPR029069">
    <property type="entry name" value="HotDog_dom_sf"/>
</dbReference>
<evidence type="ECO:0000256" key="1">
    <source>
        <dbReference type="SAM" id="MobiDB-lite"/>
    </source>
</evidence>
<sequence>MSTNETTIGSVERQPSGPRWGNATQHAVDSYLHANDALFSAFGLSAPRTTDDRIDAPIGGLTYAAPDWSMERSAERVDELDVGSYVRFTKSIPASDLEAFARISGDTNRLHLEESFATHTRFDGRIAHGALVAGTISAALARLPGLAIYLSQNLQFNAPVYPGDTVTAECEIVETLGGGRYRLATTVYDEDGDAVIDGEAVVLVEDRSPVAATTPDL</sequence>
<gene>
    <name evidence="3" type="ORF">SAMN04515672_3502</name>
</gene>
<organism evidence="3 4">
    <name type="scientific">Natronorubrum texcoconense</name>
    <dbReference type="NCBI Taxonomy" id="1095776"/>
    <lineage>
        <taxon>Archaea</taxon>
        <taxon>Methanobacteriati</taxon>
        <taxon>Methanobacteriota</taxon>
        <taxon>Stenosarchaea group</taxon>
        <taxon>Halobacteria</taxon>
        <taxon>Halobacteriales</taxon>
        <taxon>Natrialbaceae</taxon>
        <taxon>Natronorubrum</taxon>
    </lineage>
</organism>
<feature type="domain" description="MaoC-like" evidence="2">
    <location>
        <begin position="92"/>
        <end position="175"/>
    </location>
</feature>
<reference evidence="4" key="1">
    <citation type="submission" date="2016-10" db="EMBL/GenBank/DDBJ databases">
        <authorList>
            <person name="Varghese N."/>
            <person name="Submissions S."/>
        </authorList>
    </citation>
    <scope>NUCLEOTIDE SEQUENCE [LARGE SCALE GENOMIC DNA]</scope>
    <source>
        <strain evidence="4">B4,CECT 8067,JCM 17497</strain>
    </source>
</reference>
<dbReference type="AlphaFoldDB" id="A0A1G9DB38"/>
<dbReference type="PANTHER" id="PTHR43437:SF3">
    <property type="entry name" value="HYDROXYACYL-THIOESTER DEHYDRATASE TYPE 2, MITOCHONDRIAL"/>
    <property type="match status" value="1"/>
</dbReference>
<dbReference type="PANTHER" id="PTHR43437">
    <property type="entry name" value="HYDROXYACYL-THIOESTER DEHYDRATASE TYPE 2, MITOCHONDRIAL-RELATED"/>
    <property type="match status" value="1"/>
</dbReference>
<dbReference type="OrthoDB" id="51509at2157"/>
<dbReference type="GO" id="GO:0019171">
    <property type="term" value="F:(3R)-hydroxyacyl-[acyl-carrier-protein] dehydratase activity"/>
    <property type="evidence" value="ECO:0007669"/>
    <property type="project" value="TreeGrafter"/>
</dbReference>
<dbReference type="CDD" id="cd03449">
    <property type="entry name" value="R_hydratase"/>
    <property type="match status" value="1"/>
</dbReference>
<protein>
    <submittedName>
        <fullName evidence="3">Acyl dehydratase</fullName>
    </submittedName>
</protein>